<organism evidence="1 2">
    <name type="scientific">Rhizobium daejeonense</name>
    <dbReference type="NCBI Taxonomy" id="240521"/>
    <lineage>
        <taxon>Bacteria</taxon>
        <taxon>Pseudomonadati</taxon>
        <taxon>Pseudomonadota</taxon>
        <taxon>Alphaproteobacteria</taxon>
        <taxon>Hyphomicrobiales</taxon>
        <taxon>Rhizobiaceae</taxon>
        <taxon>Rhizobium/Agrobacterium group</taxon>
        <taxon>Rhizobium</taxon>
    </lineage>
</organism>
<sequence length="167" mass="18549">MPRPETATDKLGIAIEDLADIAGEGTDTRCGDVVTPELLALLQSGIVLTVAPSMWWPHLDETENWEFTVRSGAGGRLLTLDQRGFGPLAVVDPNEIVVLHSVTDVFVFQLWGRLTLVESKGACFELVLWQVTATQPDLPALLKRRIRQLQETVEWLRLEVALNHAQQ</sequence>
<evidence type="ECO:0000313" key="1">
    <source>
        <dbReference type="EMBL" id="NGO66658.1"/>
    </source>
</evidence>
<evidence type="ECO:0000313" key="2">
    <source>
        <dbReference type="Proteomes" id="UP000477849"/>
    </source>
</evidence>
<protein>
    <submittedName>
        <fullName evidence="1">Uncharacterized protein</fullName>
    </submittedName>
</protein>
<dbReference type="AlphaFoldDB" id="A0A6M1SEE4"/>
<gene>
    <name evidence="1" type="ORF">G6N76_23630</name>
</gene>
<comment type="caution">
    <text evidence="1">The sequence shown here is derived from an EMBL/GenBank/DDBJ whole genome shotgun (WGS) entry which is preliminary data.</text>
</comment>
<dbReference type="EMBL" id="JAAKZH010000014">
    <property type="protein sequence ID" value="NGO66658.1"/>
    <property type="molecule type" value="Genomic_DNA"/>
</dbReference>
<name>A0A6M1SEE4_9HYPH</name>
<reference evidence="1 2" key="1">
    <citation type="submission" date="2020-02" db="EMBL/GenBank/DDBJ databases">
        <title>Genome sequence of the type strain CCBAU10050 of Rhizobium daejeonense.</title>
        <authorList>
            <person name="Gao J."/>
            <person name="Sun J."/>
        </authorList>
    </citation>
    <scope>NUCLEOTIDE SEQUENCE [LARGE SCALE GENOMIC DNA]</scope>
    <source>
        <strain evidence="1 2">CCBAU10050</strain>
    </source>
</reference>
<accession>A0A6M1SEE4</accession>
<dbReference type="RefSeq" id="WP_163897615.1">
    <property type="nucleotide sequence ID" value="NZ_CP048425.1"/>
</dbReference>
<proteinExistence type="predicted"/>
<dbReference type="Proteomes" id="UP000477849">
    <property type="component" value="Unassembled WGS sequence"/>
</dbReference>
<keyword evidence="2" id="KW-1185">Reference proteome</keyword>